<dbReference type="InParanoid" id="I2H132"/>
<feature type="domain" description="K Homology" evidence="5">
    <location>
        <begin position="704"/>
        <end position="770"/>
    </location>
</feature>
<dbReference type="InterPro" id="IPR057778">
    <property type="entry name" value="KH_Vigilin_N"/>
</dbReference>
<name>I2H132_HENB6</name>
<dbReference type="AlphaFoldDB" id="I2H132"/>
<dbReference type="STRING" id="1071380.I2H132"/>
<organism evidence="6 7">
    <name type="scientific">Henningerozyma blattae (strain ATCC 34711 / CBS 6284 / DSM 70876 / NBRC 10599 / NRRL Y-10934 / UCD 77-7)</name>
    <name type="common">Yeast</name>
    <name type="synonym">Tetrapisispora blattae</name>
    <dbReference type="NCBI Taxonomy" id="1071380"/>
    <lineage>
        <taxon>Eukaryota</taxon>
        <taxon>Fungi</taxon>
        <taxon>Dikarya</taxon>
        <taxon>Ascomycota</taxon>
        <taxon>Saccharomycotina</taxon>
        <taxon>Saccharomycetes</taxon>
        <taxon>Saccharomycetales</taxon>
        <taxon>Saccharomycetaceae</taxon>
        <taxon>Henningerozyma</taxon>
    </lineage>
</organism>
<feature type="domain" description="K Homology" evidence="5">
    <location>
        <begin position="775"/>
        <end position="850"/>
    </location>
</feature>
<dbReference type="GO" id="GO:0005789">
    <property type="term" value="C:endoplasmic reticulum membrane"/>
    <property type="evidence" value="ECO:0007669"/>
    <property type="project" value="EnsemblFungi"/>
</dbReference>
<sequence length="1210" mass="134694">MSFNQENEFDFSLDIDPDEILGLKDHPTPTQPTIDPPSVKQQKPLPSLNDLPKLSSTFKSNRVEWGPNMKKPAPITTPTTSLSSLPSISSTNASSLSGSSTVTANTPVASKNIQEIFTIDLQSQLSITKQEYSKIIQNVKQSNNNVSIESTLSKNSRTFLISGKRADVISARRDLVKKLTKPVEQTFTIPSNCTRLIIGAGGKTIREISDSTDTKINIAKEVNKDSYDEELSDTTTNVTVFGDIESVNLAKLRIMQIVKEDIKNAVLKINVDDSNILPFISVEQFVSNDVSVTLTDSQIVVSGIRDDVKVVKSQILTYLASLSTDIKQESIKIPAKFQILIDPAQIKSQFNISVELNDETGVATFTGPANKIKEAITFARTSSKEFSVDSLDISKSHGKNLNHAKNLVLYLSKDDTTLLNQIKLDFPNVKVSLPKPTTLLTSKDVVINISAKTEFINEIKGARKDLISLVNSITPLDTLTIDDLDYDLFHKDIKRSLSASSDVVGFIQLGDYYPTDDHIILFAVSSTEDFKPSADEIQSSLMNINSILDPLRKKQEALTIETFELSSDLQSTYLSKDSVTYNLILDEVNSIEGNNIQIKLNKPVENEVYLRGNEKAVKLVSAALKSIIENPSIKSTLSFEIPSNSVARLIGNKGSNLQNLSEKFNCHIDVQDHDSNATVNLTGLEYNINRAKIYIIAEAKKWANIITKELIVPTKYLRSLSGKDFSYRNRLQDKYNVNIFFPKNGETLVIIRGPTRGVTKAYEELKALLDFEMENGHQTIVNVPVAQVALLIGKNGDHINDIRAEHGVQLNFLQKANNEKAKEAGFVELEITGSRQAIKDASKEIQDYINENGDFIAETLDLDRKYYRHIVGPNASTLKAMLQKAGGDEIKRKNVDIPNSDSDSSTITIEGPEKFVNSIKESIKKVCQDVDNSITKEIDIPSDRFGALVGPGGITRNNLETEFNVTIDIPDKNDTQGKVKIIGLSENIAKAEKKILSEIIRDSFDREIQVPAEYHEFVSERGSFMQKLRSEFSVFVRHGNTNRRANQINRKKIVIPETARGEPTQESNTTKLTLEQYDNSSMDDNEPITWRLNYENIDLSYLDADDVEPKKNVDSEAKKEENLNKAIKLIEDRIELAKEATTVGYLWASNSRNFNKVVGAGGSGVRKIKDSTYTIIHVPRKNDDINDVIYIRGSKDAVEKAAEIITKNLK</sequence>
<dbReference type="GO" id="GO:0001965">
    <property type="term" value="F:G-protein alpha-subunit binding"/>
    <property type="evidence" value="ECO:0007669"/>
    <property type="project" value="EnsemblFungi"/>
</dbReference>
<dbReference type="GO" id="GO:0000750">
    <property type="term" value="P:pheromone-dependent signal transduction involved in conjugation with cellular fusion"/>
    <property type="evidence" value="ECO:0007669"/>
    <property type="project" value="EnsemblFungi"/>
</dbReference>
<dbReference type="HOGENOM" id="CLU_003293_1_0_1"/>
<gene>
    <name evidence="6" type="primary">TBLA0C02770</name>
    <name evidence="6" type="ORF">TBLA_0C02770</name>
</gene>
<evidence type="ECO:0000313" key="7">
    <source>
        <dbReference type="Proteomes" id="UP000002866"/>
    </source>
</evidence>
<dbReference type="Proteomes" id="UP000002866">
    <property type="component" value="Chromosome 3"/>
</dbReference>
<evidence type="ECO:0000259" key="5">
    <source>
        <dbReference type="SMART" id="SM00322"/>
    </source>
</evidence>
<evidence type="ECO:0000256" key="4">
    <source>
        <dbReference type="SAM" id="MobiDB-lite"/>
    </source>
</evidence>
<keyword evidence="1" id="KW-0677">Repeat</keyword>
<reference evidence="6 7" key="1">
    <citation type="journal article" date="2011" name="Proc. Natl. Acad. Sci. U.S.A.">
        <title>Evolutionary erosion of yeast sex chromosomes by mating-type switching accidents.</title>
        <authorList>
            <person name="Gordon J.L."/>
            <person name="Armisen D."/>
            <person name="Proux-Wera E."/>
            <person name="Oheigeartaigh S.S."/>
            <person name="Byrne K.P."/>
            <person name="Wolfe K.H."/>
        </authorList>
    </citation>
    <scope>NUCLEOTIDE SEQUENCE [LARGE SCALE GENOMIC DNA]</scope>
    <source>
        <strain evidence="7">ATCC 34711 / CBS 6284 / DSM 70876 / NBRC 10599 / NRRL Y-10934 / UCD 77-7</strain>
    </source>
</reference>
<dbReference type="GO" id="GO:0045141">
    <property type="term" value="P:meiotic telomere clustering"/>
    <property type="evidence" value="ECO:0007669"/>
    <property type="project" value="EnsemblFungi"/>
</dbReference>
<feature type="domain" description="K Homology" evidence="5">
    <location>
        <begin position="854"/>
        <end position="928"/>
    </location>
</feature>
<protein>
    <recommendedName>
        <fullName evidence="5">K Homology domain-containing protein</fullName>
    </recommendedName>
</protein>
<feature type="compositionally biased region" description="Low complexity" evidence="4">
    <location>
        <begin position="73"/>
        <end position="103"/>
    </location>
</feature>
<feature type="domain" description="K Homology" evidence="5">
    <location>
        <begin position="633"/>
        <end position="700"/>
    </location>
</feature>
<feature type="domain" description="K Homology" evidence="5">
    <location>
        <begin position="1128"/>
        <end position="1210"/>
    </location>
</feature>
<dbReference type="GO" id="GO:0003729">
    <property type="term" value="F:mRNA binding"/>
    <property type="evidence" value="ECO:0007669"/>
    <property type="project" value="EnsemblFungi"/>
</dbReference>
<dbReference type="Gene3D" id="3.30.1370.10">
    <property type="entry name" value="K Homology domain, type 1"/>
    <property type="match status" value="7"/>
</dbReference>
<dbReference type="PANTHER" id="PTHR10288">
    <property type="entry name" value="KH DOMAIN CONTAINING RNA BINDING PROTEIN"/>
    <property type="match status" value="1"/>
</dbReference>
<accession>I2H132</accession>
<dbReference type="OrthoDB" id="10027144at2759"/>
<feature type="domain" description="K Homology" evidence="5">
    <location>
        <begin position="932"/>
        <end position="1000"/>
    </location>
</feature>
<proteinExistence type="predicted"/>
<keyword evidence="2 3" id="KW-0694">RNA-binding</keyword>
<dbReference type="InterPro" id="IPR004088">
    <property type="entry name" value="KH_dom_type_1"/>
</dbReference>
<dbReference type="SMART" id="SM00322">
    <property type="entry name" value="KH"/>
    <property type="match status" value="7"/>
</dbReference>
<evidence type="ECO:0000256" key="3">
    <source>
        <dbReference type="PROSITE-ProRule" id="PRU00117"/>
    </source>
</evidence>
<dbReference type="OMA" id="WGPNMKP"/>
<feature type="domain" description="K Homology" evidence="5">
    <location>
        <begin position="181"/>
        <end position="259"/>
    </location>
</feature>
<dbReference type="eggNOG" id="KOG2208">
    <property type="taxonomic scope" value="Eukaryota"/>
</dbReference>
<feature type="region of interest" description="Disordered" evidence="4">
    <location>
        <begin position="1"/>
        <end position="103"/>
    </location>
</feature>
<dbReference type="GO" id="GO:0000781">
    <property type="term" value="C:chromosome, telomeric region"/>
    <property type="evidence" value="ECO:0007669"/>
    <property type="project" value="GOC"/>
</dbReference>
<dbReference type="FunCoup" id="I2H132">
    <property type="interactions" value="757"/>
</dbReference>
<dbReference type="RefSeq" id="XP_004179603.1">
    <property type="nucleotide sequence ID" value="XM_004179555.1"/>
</dbReference>
<dbReference type="SUPFAM" id="SSF54791">
    <property type="entry name" value="Eukaryotic type KH-domain (KH-domain type I)"/>
    <property type="match status" value="7"/>
</dbReference>
<dbReference type="Pfam" id="PF00013">
    <property type="entry name" value="KH_1"/>
    <property type="match status" value="6"/>
</dbReference>
<dbReference type="EMBL" id="HE806318">
    <property type="protein sequence ID" value="CCH60084.1"/>
    <property type="molecule type" value="Genomic_DNA"/>
</dbReference>
<dbReference type="InterPro" id="IPR004087">
    <property type="entry name" value="KH_dom"/>
</dbReference>
<dbReference type="PROSITE" id="PS50084">
    <property type="entry name" value="KH_TYPE_1"/>
    <property type="match status" value="7"/>
</dbReference>
<dbReference type="GO" id="GO:0031509">
    <property type="term" value="P:subtelomeric heterochromatin formation"/>
    <property type="evidence" value="ECO:0007669"/>
    <property type="project" value="EnsemblFungi"/>
</dbReference>
<dbReference type="GO" id="GO:0030466">
    <property type="term" value="P:silent mating-type cassette heterochromatin formation"/>
    <property type="evidence" value="ECO:0007669"/>
    <property type="project" value="EnsemblFungi"/>
</dbReference>
<evidence type="ECO:0000313" key="6">
    <source>
        <dbReference type="EMBL" id="CCH60084.1"/>
    </source>
</evidence>
<dbReference type="Pfam" id="PF24668">
    <property type="entry name" value="KH_Vigilin"/>
    <property type="match status" value="1"/>
</dbReference>
<feature type="compositionally biased region" description="Acidic residues" evidence="4">
    <location>
        <begin position="7"/>
        <end position="19"/>
    </location>
</feature>
<dbReference type="GeneID" id="14495064"/>
<keyword evidence="7" id="KW-1185">Reference proteome</keyword>
<dbReference type="InterPro" id="IPR036612">
    <property type="entry name" value="KH_dom_type_1_sf"/>
</dbReference>
<dbReference type="GO" id="GO:0043577">
    <property type="term" value="P:chemotropism"/>
    <property type="evidence" value="ECO:0007669"/>
    <property type="project" value="EnsemblFungi"/>
</dbReference>
<evidence type="ECO:0000256" key="1">
    <source>
        <dbReference type="ARBA" id="ARBA00022737"/>
    </source>
</evidence>
<evidence type="ECO:0000256" key="2">
    <source>
        <dbReference type="ARBA" id="ARBA00022884"/>
    </source>
</evidence>
<dbReference type="KEGG" id="tbl:TBLA_0C02770"/>